<evidence type="ECO:0000256" key="6">
    <source>
        <dbReference type="ARBA" id="ARBA00022833"/>
    </source>
</evidence>
<evidence type="ECO:0000256" key="7">
    <source>
        <dbReference type="ARBA" id="ARBA00023015"/>
    </source>
</evidence>
<dbReference type="GO" id="GO:0008270">
    <property type="term" value="F:zinc ion binding"/>
    <property type="evidence" value="ECO:0007669"/>
    <property type="project" value="UniProtKB-KW"/>
</dbReference>
<dbReference type="InterPro" id="IPR013087">
    <property type="entry name" value="Znf_C2H2_type"/>
</dbReference>
<dbReference type="PROSITE" id="PS50157">
    <property type="entry name" value="ZINC_FINGER_C2H2_2"/>
    <property type="match status" value="6"/>
</dbReference>
<evidence type="ECO:0000256" key="11">
    <source>
        <dbReference type="PROSITE-ProRule" id="PRU00042"/>
    </source>
</evidence>
<feature type="region of interest" description="Disordered" evidence="12">
    <location>
        <begin position="191"/>
        <end position="224"/>
    </location>
</feature>
<proteinExistence type="inferred from homology"/>
<reference evidence="14" key="1">
    <citation type="submission" date="2025-08" db="UniProtKB">
        <authorList>
            <consortium name="Ensembl"/>
        </authorList>
    </citation>
    <scope>IDENTIFICATION</scope>
</reference>
<dbReference type="Proteomes" id="UP000694567">
    <property type="component" value="Unplaced"/>
</dbReference>
<protein>
    <recommendedName>
        <fullName evidence="13">C2H2-type domain-containing protein</fullName>
    </recommendedName>
</protein>
<comment type="subcellular location">
    <subcellularLocation>
        <location evidence="1">Nucleus</location>
    </subcellularLocation>
</comment>
<keyword evidence="15" id="KW-1185">Reference proteome</keyword>
<sequence>PTPTMGTCALTSPISTRACAHPHTNTTLTPSSPHPAHTHTHSPCDITHLPMLEGLQPLAAPHWVVLISVGAAAVGGYIPGPGGAVGGDGLEKHVVGLCWHSCSQRGSSAGLGDGPGDGFALSPGWVELAVGMVLLGAGGWTGDLQGMELPWNNLLAAGRFLSWGKGFVFLQQALSNQLEPGQAPLVLEEKLESKEEQTPTGQGDGVKNTHAATSKPVARAKRGTSKCPECGKIFRWSNSMRRHQRNHTGERPYKCPDCGKTFKDFSSLISLHRIHKGERPYKCLQCGECFSHSSSLSTHRRTHTGEKPSSCSDCGESFTQDGDLQHHQMTHSKEKPFPCTMCGRSFSNGKTLIRHQQTHTGERPYPCSHCGKKFRRRSHLTGHQKRGLGSQEDLNHHSLFWCPM</sequence>
<reference evidence="14" key="2">
    <citation type="submission" date="2025-09" db="UniProtKB">
        <authorList>
            <consortium name="Ensembl"/>
        </authorList>
    </citation>
    <scope>IDENTIFICATION</scope>
</reference>
<dbReference type="PANTHER" id="PTHR24381">
    <property type="entry name" value="ZINC FINGER PROTEIN"/>
    <property type="match status" value="1"/>
</dbReference>
<evidence type="ECO:0000256" key="3">
    <source>
        <dbReference type="ARBA" id="ARBA00022723"/>
    </source>
</evidence>
<evidence type="ECO:0000256" key="2">
    <source>
        <dbReference type="ARBA" id="ARBA00006991"/>
    </source>
</evidence>
<dbReference type="SUPFAM" id="SSF57667">
    <property type="entry name" value="beta-beta-alpha zinc fingers"/>
    <property type="match status" value="3"/>
</dbReference>
<keyword evidence="6" id="KW-0862">Zinc</keyword>
<keyword evidence="3" id="KW-0479">Metal-binding</keyword>
<evidence type="ECO:0000256" key="9">
    <source>
        <dbReference type="ARBA" id="ARBA00023163"/>
    </source>
</evidence>
<evidence type="ECO:0000256" key="10">
    <source>
        <dbReference type="ARBA" id="ARBA00023242"/>
    </source>
</evidence>
<feature type="region of interest" description="Disordered" evidence="12">
    <location>
        <begin position="21"/>
        <end position="42"/>
    </location>
</feature>
<evidence type="ECO:0000313" key="14">
    <source>
        <dbReference type="Ensembl" id="ENSBOBP00000024044.1"/>
    </source>
</evidence>
<dbReference type="FunFam" id="3.30.160.60:FF:002343">
    <property type="entry name" value="Zinc finger protein 33A"/>
    <property type="match status" value="4"/>
</dbReference>
<dbReference type="AlphaFoldDB" id="A0A8C0FSW8"/>
<comment type="similarity">
    <text evidence="2">Belongs to the krueppel C2H2-type zinc-finger protein family.</text>
</comment>
<dbReference type="GO" id="GO:0000977">
    <property type="term" value="F:RNA polymerase II transcription regulatory region sequence-specific DNA binding"/>
    <property type="evidence" value="ECO:0007669"/>
    <property type="project" value="TreeGrafter"/>
</dbReference>
<dbReference type="Pfam" id="PF00096">
    <property type="entry name" value="zf-C2H2"/>
    <property type="match status" value="4"/>
</dbReference>
<evidence type="ECO:0000313" key="15">
    <source>
        <dbReference type="Proteomes" id="UP000694567"/>
    </source>
</evidence>
<evidence type="ECO:0000256" key="12">
    <source>
        <dbReference type="SAM" id="MobiDB-lite"/>
    </source>
</evidence>
<feature type="domain" description="C2H2-type" evidence="13">
    <location>
        <begin position="337"/>
        <end position="364"/>
    </location>
</feature>
<evidence type="ECO:0000256" key="8">
    <source>
        <dbReference type="ARBA" id="ARBA00023125"/>
    </source>
</evidence>
<feature type="domain" description="C2H2-type" evidence="13">
    <location>
        <begin position="253"/>
        <end position="280"/>
    </location>
</feature>
<dbReference type="SMART" id="SM00355">
    <property type="entry name" value="ZnF_C2H2"/>
    <property type="match status" value="6"/>
</dbReference>
<dbReference type="InterPro" id="IPR036236">
    <property type="entry name" value="Znf_C2H2_sf"/>
</dbReference>
<keyword evidence="8" id="KW-0238">DNA-binding</keyword>
<organism evidence="14 15">
    <name type="scientific">Bubo bubo</name>
    <name type="common">Eurasian eagle-owl</name>
    <name type="synonym">Strix bubo</name>
    <dbReference type="NCBI Taxonomy" id="30461"/>
    <lineage>
        <taxon>Eukaryota</taxon>
        <taxon>Metazoa</taxon>
        <taxon>Chordata</taxon>
        <taxon>Craniata</taxon>
        <taxon>Vertebrata</taxon>
        <taxon>Euteleostomi</taxon>
        <taxon>Archelosauria</taxon>
        <taxon>Archosauria</taxon>
        <taxon>Dinosauria</taxon>
        <taxon>Saurischia</taxon>
        <taxon>Theropoda</taxon>
        <taxon>Coelurosauria</taxon>
        <taxon>Aves</taxon>
        <taxon>Neognathae</taxon>
        <taxon>Neoaves</taxon>
        <taxon>Telluraves</taxon>
        <taxon>Strigiformes</taxon>
        <taxon>Strigidae</taxon>
        <taxon>Bubo</taxon>
    </lineage>
</organism>
<dbReference type="FunFam" id="3.30.160.60:FF:000690">
    <property type="entry name" value="Zinc finger protein 354C"/>
    <property type="match status" value="1"/>
</dbReference>
<dbReference type="PROSITE" id="PS00028">
    <property type="entry name" value="ZINC_FINGER_C2H2_1"/>
    <property type="match status" value="4"/>
</dbReference>
<dbReference type="Gene3D" id="3.30.160.60">
    <property type="entry name" value="Classic Zinc Finger"/>
    <property type="match status" value="6"/>
</dbReference>
<name>A0A8C0FSW8_BUBBB</name>
<feature type="domain" description="C2H2-type" evidence="13">
    <location>
        <begin position="225"/>
        <end position="252"/>
    </location>
</feature>
<dbReference type="PANTHER" id="PTHR24381:SF390">
    <property type="entry name" value="ZINC FINGER PROTEIN 37 HOMOLOG"/>
    <property type="match status" value="1"/>
</dbReference>
<dbReference type="FunFam" id="3.30.160.60:FF:001035">
    <property type="entry name" value="zinc finger protein 697"/>
    <property type="match status" value="1"/>
</dbReference>
<evidence type="ECO:0000259" key="13">
    <source>
        <dbReference type="PROSITE" id="PS50157"/>
    </source>
</evidence>
<feature type="domain" description="C2H2-type" evidence="13">
    <location>
        <begin position="365"/>
        <end position="392"/>
    </location>
</feature>
<keyword evidence="7" id="KW-0805">Transcription regulation</keyword>
<keyword evidence="9" id="KW-0804">Transcription</keyword>
<evidence type="ECO:0000256" key="5">
    <source>
        <dbReference type="ARBA" id="ARBA00022771"/>
    </source>
</evidence>
<dbReference type="GO" id="GO:0005634">
    <property type="term" value="C:nucleus"/>
    <property type="evidence" value="ECO:0007669"/>
    <property type="project" value="UniProtKB-SubCell"/>
</dbReference>
<feature type="domain" description="C2H2-type" evidence="13">
    <location>
        <begin position="281"/>
        <end position="308"/>
    </location>
</feature>
<accession>A0A8C0FSW8</accession>
<feature type="compositionally biased region" description="Low complexity" evidence="12">
    <location>
        <begin position="26"/>
        <end position="35"/>
    </location>
</feature>
<dbReference type="Pfam" id="PF13465">
    <property type="entry name" value="zf-H2C2_2"/>
    <property type="match status" value="1"/>
</dbReference>
<keyword evidence="4" id="KW-0677">Repeat</keyword>
<keyword evidence="10" id="KW-0539">Nucleus</keyword>
<dbReference type="GO" id="GO:0000981">
    <property type="term" value="F:DNA-binding transcription factor activity, RNA polymerase II-specific"/>
    <property type="evidence" value="ECO:0007669"/>
    <property type="project" value="TreeGrafter"/>
</dbReference>
<keyword evidence="5 11" id="KW-0863">Zinc-finger</keyword>
<evidence type="ECO:0000256" key="1">
    <source>
        <dbReference type="ARBA" id="ARBA00004123"/>
    </source>
</evidence>
<evidence type="ECO:0000256" key="4">
    <source>
        <dbReference type="ARBA" id="ARBA00022737"/>
    </source>
</evidence>
<feature type="domain" description="C2H2-type" evidence="13">
    <location>
        <begin position="309"/>
        <end position="336"/>
    </location>
</feature>
<dbReference type="Ensembl" id="ENSBOBT00000024569.1">
    <property type="protein sequence ID" value="ENSBOBP00000024044.1"/>
    <property type="gene ID" value="ENSBOBG00000014336.1"/>
</dbReference>